<keyword evidence="2" id="KW-1185">Reference proteome</keyword>
<protein>
    <submittedName>
        <fullName evidence="1">Uncharacterized protein</fullName>
    </submittedName>
</protein>
<organism evidence="1 2">
    <name type="scientific">Streptomyces africanus</name>
    <dbReference type="NCBI Taxonomy" id="231024"/>
    <lineage>
        <taxon>Bacteria</taxon>
        <taxon>Bacillati</taxon>
        <taxon>Actinomycetota</taxon>
        <taxon>Actinomycetes</taxon>
        <taxon>Kitasatosporales</taxon>
        <taxon>Streptomycetaceae</taxon>
        <taxon>Streptomyces</taxon>
    </lineage>
</organism>
<evidence type="ECO:0000313" key="1">
    <source>
        <dbReference type="EMBL" id="MDQ0750207.1"/>
    </source>
</evidence>
<reference evidence="1 2" key="1">
    <citation type="submission" date="2023-07" db="EMBL/GenBank/DDBJ databases">
        <title>Comparative genomics of wheat-associated soil bacteria to identify genetic determinants of phenazine resistance.</title>
        <authorList>
            <person name="Mouncey N."/>
        </authorList>
    </citation>
    <scope>NUCLEOTIDE SEQUENCE [LARGE SCALE GENOMIC DNA]</scope>
    <source>
        <strain evidence="1 2">B3I12</strain>
    </source>
</reference>
<dbReference type="Proteomes" id="UP001232755">
    <property type="component" value="Unassembled WGS sequence"/>
</dbReference>
<accession>A0ABU0QV03</accession>
<comment type="caution">
    <text evidence="1">The sequence shown here is derived from an EMBL/GenBank/DDBJ whole genome shotgun (WGS) entry which is preliminary data.</text>
</comment>
<gene>
    <name evidence="1" type="ORF">QF034_004438</name>
</gene>
<sequence length="169" mass="19227">MSTHSAPWRYLRDGAAESSRTTLVSETGDSPNDLCCPPTPEGSTCIPNTGPNPHVVILLCDLHYDYSCDGWFHLDGRPITEEEHSIAHEATLEEIREADAQTLRYHEYLHSWYEAPEILDRFLEPFLEQLEEKTFGNAIDSMDLDERAKLEQLIGAVTEPLRPFTAYTF</sequence>
<name>A0ABU0QV03_9ACTN</name>
<dbReference type="EMBL" id="JAUSYP010000001">
    <property type="protein sequence ID" value="MDQ0750207.1"/>
    <property type="molecule type" value="Genomic_DNA"/>
</dbReference>
<dbReference type="RefSeq" id="WP_307176640.1">
    <property type="nucleotide sequence ID" value="NZ_JAUSYP010000001.1"/>
</dbReference>
<evidence type="ECO:0000313" key="2">
    <source>
        <dbReference type="Proteomes" id="UP001232755"/>
    </source>
</evidence>
<proteinExistence type="predicted"/>